<sequence>MSAKSVVPEFQAANDKYAASFTKGALPLPPGRKVAVVACMDARLDPAKALGLEEGDAHVIRNAGGRAVDALRSVVISQQLLGTREIVVIHHTDCGMLTFSDADLKSKIRKDLGEDADHVAFLPFPDVKQSVVDDVAILKKSALVLDVPITGFIYDVKTGKIERVEA</sequence>
<dbReference type="GO" id="GO:0008270">
    <property type="term" value="F:zinc ion binding"/>
    <property type="evidence" value="ECO:0007669"/>
    <property type="project" value="UniProtKB-UniRule"/>
</dbReference>
<dbReference type="EMBL" id="LKCW01000240">
    <property type="protein sequence ID" value="KPM35651.1"/>
    <property type="molecule type" value="Genomic_DNA"/>
</dbReference>
<dbReference type="CDD" id="cd03379">
    <property type="entry name" value="beta_CA_cladeD"/>
    <property type="match status" value="1"/>
</dbReference>
<protein>
    <recommendedName>
        <fullName evidence="5">Carbonic anhydrase</fullName>
        <ecNumber evidence="5">4.2.1.1</ecNumber>
    </recommendedName>
    <alternativeName>
        <fullName evidence="5">Carbonate dehydratase</fullName>
    </alternativeName>
</protein>
<feature type="binding site" evidence="4">
    <location>
        <position position="39"/>
    </location>
    <ligand>
        <name>Zn(2+)</name>
        <dbReference type="ChEBI" id="CHEBI:29105"/>
    </ligand>
</feature>
<proteinExistence type="inferred from homology"/>
<dbReference type="AlphaFoldDB" id="A0A0P7B9D1"/>
<dbReference type="GO" id="GO:0004089">
    <property type="term" value="F:carbonate dehydratase activity"/>
    <property type="evidence" value="ECO:0007669"/>
    <property type="project" value="UniProtKB-UniRule"/>
</dbReference>
<comment type="caution">
    <text evidence="6">The sequence shown here is derived from an EMBL/GenBank/DDBJ whole genome shotgun (WGS) entry which is preliminary data.</text>
</comment>
<dbReference type="SMART" id="SM00947">
    <property type="entry name" value="Pro_CA"/>
    <property type="match status" value="1"/>
</dbReference>
<evidence type="ECO:0000256" key="5">
    <source>
        <dbReference type="RuleBase" id="RU003956"/>
    </source>
</evidence>
<dbReference type="STRING" id="78410.A0A0P7B9D1"/>
<dbReference type="InterPro" id="IPR001765">
    <property type="entry name" value="Carbonic_anhydrase"/>
</dbReference>
<dbReference type="Proteomes" id="UP000050424">
    <property type="component" value="Unassembled WGS sequence"/>
</dbReference>
<accession>A0A0P7B9D1</accession>
<feature type="binding site" evidence="4">
    <location>
        <position position="91"/>
    </location>
    <ligand>
        <name>Zn(2+)</name>
        <dbReference type="ChEBI" id="CHEBI:29105"/>
    </ligand>
</feature>
<comment type="function">
    <text evidence="5">Reversible hydration of carbon dioxide.</text>
</comment>
<dbReference type="EC" id="4.2.1.1" evidence="5"/>
<keyword evidence="7" id="KW-1185">Reference proteome</keyword>
<dbReference type="InterPro" id="IPR036874">
    <property type="entry name" value="Carbonic_anhydrase_sf"/>
</dbReference>
<evidence type="ECO:0000256" key="3">
    <source>
        <dbReference type="ARBA" id="ARBA00022833"/>
    </source>
</evidence>
<dbReference type="PANTHER" id="PTHR43175">
    <property type="entry name" value="CARBONIC ANHYDRASE"/>
    <property type="match status" value="1"/>
</dbReference>
<dbReference type="Gene3D" id="3.40.1050.10">
    <property type="entry name" value="Carbonic anhydrase"/>
    <property type="match status" value="1"/>
</dbReference>
<comment type="cofactor">
    <cofactor evidence="4">
        <name>Zn(2+)</name>
        <dbReference type="ChEBI" id="CHEBI:29105"/>
    </cofactor>
    <text evidence="4">Binds 1 zinc ion per subunit.</text>
</comment>
<evidence type="ECO:0000256" key="1">
    <source>
        <dbReference type="ARBA" id="ARBA00006217"/>
    </source>
</evidence>
<evidence type="ECO:0000256" key="2">
    <source>
        <dbReference type="ARBA" id="ARBA00022723"/>
    </source>
</evidence>
<dbReference type="OrthoDB" id="10248475at2759"/>
<evidence type="ECO:0000313" key="7">
    <source>
        <dbReference type="Proteomes" id="UP000050424"/>
    </source>
</evidence>
<keyword evidence="5" id="KW-0456">Lyase</keyword>
<organism evidence="6 7">
    <name type="scientific">Neonectria ditissima</name>
    <dbReference type="NCBI Taxonomy" id="78410"/>
    <lineage>
        <taxon>Eukaryota</taxon>
        <taxon>Fungi</taxon>
        <taxon>Dikarya</taxon>
        <taxon>Ascomycota</taxon>
        <taxon>Pezizomycotina</taxon>
        <taxon>Sordariomycetes</taxon>
        <taxon>Hypocreomycetidae</taxon>
        <taxon>Hypocreales</taxon>
        <taxon>Nectriaceae</taxon>
        <taxon>Neonectria</taxon>
    </lineage>
</organism>
<reference evidence="6 7" key="1">
    <citation type="submission" date="2015-09" db="EMBL/GenBank/DDBJ databases">
        <title>Draft genome of a European isolate of the apple canker pathogen Neonectria ditissima.</title>
        <authorList>
            <person name="Gomez-Cortecero A."/>
            <person name="Harrison R.J."/>
            <person name="Armitage A.D."/>
        </authorList>
    </citation>
    <scope>NUCLEOTIDE SEQUENCE [LARGE SCALE GENOMIC DNA]</scope>
    <source>
        <strain evidence="6 7">R09/05</strain>
    </source>
</reference>
<comment type="catalytic activity">
    <reaction evidence="5">
        <text>hydrogencarbonate + H(+) = CO2 + H2O</text>
        <dbReference type="Rhea" id="RHEA:10748"/>
        <dbReference type="ChEBI" id="CHEBI:15377"/>
        <dbReference type="ChEBI" id="CHEBI:15378"/>
        <dbReference type="ChEBI" id="CHEBI:16526"/>
        <dbReference type="ChEBI" id="CHEBI:17544"/>
        <dbReference type="EC" id="4.2.1.1"/>
    </reaction>
</comment>
<feature type="binding site" evidence="4">
    <location>
        <position position="41"/>
    </location>
    <ligand>
        <name>Zn(2+)</name>
        <dbReference type="ChEBI" id="CHEBI:29105"/>
    </ligand>
</feature>
<dbReference type="SUPFAM" id="SSF53056">
    <property type="entry name" value="beta-carbonic anhydrase, cab"/>
    <property type="match status" value="1"/>
</dbReference>
<evidence type="ECO:0000256" key="4">
    <source>
        <dbReference type="PIRSR" id="PIRSR601765-1"/>
    </source>
</evidence>
<dbReference type="Pfam" id="PF00484">
    <property type="entry name" value="Pro_CA"/>
    <property type="match status" value="1"/>
</dbReference>
<keyword evidence="2 4" id="KW-0479">Metal-binding</keyword>
<feature type="binding site" evidence="4">
    <location>
        <position position="94"/>
    </location>
    <ligand>
        <name>Zn(2+)</name>
        <dbReference type="ChEBI" id="CHEBI:29105"/>
    </ligand>
</feature>
<evidence type="ECO:0000313" key="6">
    <source>
        <dbReference type="EMBL" id="KPM35651.1"/>
    </source>
</evidence>
<comment type="similarity">
    <text evidence="1 5">Belongs to the beta-class carbonic anhydrase family.</text>
</comment>
<keyword evidence="3 4" id="KW-0862">Zinc</keyword>
<dbReference type="PANTHER" id="PTHR43175:SF3">
    <property type="entry name" value="CARBON DISULFIDE HYDROLASE"/>
    <property type="match status" value="1"/>
</dbReference>
<name>A0A0P7B9D1_9HYPO</name>
<gene>
    <name evidence="6" type="ORF">AK830_g10907</name>
</gene>